<proteinExistence type="predicted"/>
<comment type="caution">
    <text evidence="2">The sequence shown here is derived from an EMBL/GenBank/DDBJ whole genome shotgun (WGS) entry which is preliminary data.</text>
</comment>
<feature type="domain" description="Neuromedin U C-terminal" evidence="1">
    <location>
        <begin position="91"/>
        <end position="105"/>
    </location>
</feature>
<dbReference type="Pfam" id="PF02070">
    <property type="entry name" value="NMU"/>
    <property type="match status" value="1"/>
</dbReference>
<dbReference type="EMBL" id="JAROKS010000015">
    <property type="protein sequence ID" value="KAK1795789.1"/>
    <property type="molecule type" value="Genomic_DNA"/>
</dbReference>
<sequence>RDSAVSSAQWGRAVPSYLQDKCQQAFRTRSLMKIFAHLLAKIDNACMPHLSAERPLRTPDLLREFCGLMLEVLRKAQELSARETSKREAPQSPRAIQSRGYFIYRMKLESTEAVFLVFCLGVFRGRLEMSWPGTLGFSAGVWVTRTSPSAGLRSSACVHPSLPASICFSTYTRESFYDL</sequence>
<organism evidence="2 3">
    <name type="scientific">Electrophorus voltai</name>
    <dbReference type="NCBI Taxonomy" id="2609070"/>
    <lineage>
        <taxon>Eukaryota</taxon>
        <taxon>Metazoa</taxon>
        <taxon>Chordata</taxon>
        <taxon>Craniata</taxon>
        <taxon>Vertebrata</taxon>
        <taxon>Euteleostomi</taxon>
        <taxon>Actinopterygii</taxon>
        <taxon>Neopterygii</taxon>
        <taxon>Teleostei</taxon>
        <taxon>Ostariophysi</taxon>
        <taxon>Gymnotiformes</taxon>
        <taxon>Gymnotoidei</taxon>
        <taxon>Gymnotidae</taxon>
        <taxon>Electrophorus</taxon>
    </lineage>
</organism>
<evidence type="ECO:0000259" key="1">
    <source>
        <dbReference type="Pfam" id="PF02070"/>
    </source>
</evidence>
<gene>
    <name evidence="2" type="ORF">P4O66_008941</name>
</gene>
<dbReference type="InterPro" id="IPR008200">
    <property type="entry name" value="NMU_C"/>
</dbReference>
<keyword evidence="3" id="KW-1185">Reference proteome</keyword>
<feature type="non-terminal residue" evidence="2">
    <location>
        <position position="179"/>
    </location>
</feature>
<evidence type="ECO:0000313" key="3">
    <source>
        <dbReference type="Proteomes" id="UP001239994"/>
    </source>
</evidence>
<accession>A0AAD8ZCE9</accession>
<evidence type="ECO:0000313" key="2">
    <source>
        <dbReference type="EMBL" id="KAK1795789.1"/>
    </source>
</evidence>
<name>A0AAD8ZCE9_9TELE</name>
<dbReference type="AlphaFoldDB" id="A0AAD8ZCE9"/>
<protein>
    <recommendedName>
        <fullName evidence="1">Neuromedin U C-terminal domain-containing protein</fullName>
    </recommendedName>
</protein>
<reference evidence="2" key="1">
    <citation type="submission" date="2023-03" db="EMBL/GenBank/DDBJ databases">
        <title>Electrophorus voltai genome.</title>
        <authorList>
            <person name="Bian C."/>
        </authorList>
    </citation>
    <scope>NUCLEOTIDE SEQUENCE</scope>
    <source>
        <strain evidence="2">CB-2022</strain>
        <tissue evidence="2">Muscle</tissue>
    </source>
</reference>
<dbReference type="Proteomes" id="UP001239994">
    <property type="component" value="Unassembled WGS sequence"/>
</dbReference>
<dbReference type="GO" id="GO:0006940">
    <property type="term" value="P:regulation of smooth muscle contraction"/>
    <property type="evidence" value="ECO:0007669"/>
    <property type="project" value="InterPro"/>
</dbReference>